<evidence type="ECO:0000313" key="2">
    <source>
        <dbReference type="EMBL" id="ATI43564.1"/>
    </source>
</evidence>
<gene>
    <name evidence="2" type="ORF">CBW24_15550</name>
</gene>
<evidence type="ECO:0000256" key="1">
    <source>
        <dbReference type="SAM" id="SignalP"/>
    </source>
</evidence>
<name>A0A291M3T2_9RHOB</name>
<reference evidence="2 3" key="1">
    <citation type="submission" date="2017-05" db="EMBL/GenBank/DDBJ databases">
        <title>Comparative genomic and metabolic analysis of manganese-oxidizing mechanisms in Celeribater manganoxidans DY25T: its adaption to the environment of polymetallic nodule.</title>
        <authorList>
            <person name="Wang X."/>
        </authorList>
    </citation>
    <scope>NUCLEOTIDE SEQUENCE [LARGE SCALE GENOMIC DNA]</scope>
    <source>
        <strain evidence="2 3">DY25</strain>
        <plasmid evidence="3">pdy25-a</plasmid>
    </source>
</reference>
<dbReference type="Proteomes" id="UP000219050">
    <property type="component" value="Plasmid pDY25-A"/>
</dbReference>
<protein>
    <recommendedName>
        <fullName evidence="4">Tat pathway signal sequence domain protein</fullName>
    </recommendedName>
</protein>
<sequence length="155" mass="15579">MRSVTASLLCRLTAGVGLAALCATATAAQDAAPTPTSTSASTPALSLTLNTTQDEAGSCTLTFVLRNGLAAPVGALVYEVALFDAAGTLDRLMLFDMGALPLDRPRVRRFSVPGRACADLGQVLVNGAPTCTGVAPGACIDALRPGSDTAIEVTG</sequence>
<keyword evidence="1" id="KW-0732">Signal</keyword>
<feature type="signal peptide" evidence="1">
    <location>
        <begin position="1"/>
        <end position="27"/>
    </location>
</feature>
<dbReference type="OrthoDB" id="7707524at2"/>
<organism evidence="2 3">
    <name type="scientific">Pacificitalea manganoxidans</name>
    <dbReference type="NCBI Taxonomy" id="1411902"/>
    <lineage>
        <taxon>Bacteria</taxon>
        <taxon>Pseudomonadati</taxon>
        <taxon>Pseudomonadota</taxon>
        <taxon>Alphaproteobacteria</taxon>
        <taxon>Rhodobacterales</taxon>
        <taxon>Paracoccaceae</taxon>
        <taxon>Pacificitalea</taxon>
    </lineage>
</organism>
<evidence type="ECO:0000313" key="3">
    <source>
        <dbReference type="Proteomes" id="UP000219050"/>
    </source>
</evidence>
<dbReference type="AlphaFoldDB" id="A0A291M3T2"/>
<dbReference type="RefSeq" id="WP_097374317.1">
    <property type="nucleotide sequence ID" value="NZ_CP021405.1"/>
</dbReference>
<evidence type="ECO:0008006" key="4">
    <source>
        <dbReference type="Google" id="ProtNLM"/>
    </source>
</evidence>
<keyword evidence="3" id="KW-1185">Reference proteome</keyword>
<feature type="chain" id="PRO_5012584087" description="Tat pathway signal sequence domain protein" evidence="1">
    <location>
        <begin position="28"/>
        <end position="155"/>
    </location>
</feature>
<proteinExistence type="predicted"/>
<geneLocation type="plasmid" evidence="3">
    <name>pdy25-a</name>
</geneLocation>
<dbReference type="KEGG" id="cmag:CBW24_15550"/>
<keyword evidence="2" id="KW-0614">Plasmid</keyword>
<accession>A0A291M3T2</accession>
<dbReference type="EMBL" id="CP021405">
    <property type="protein sequence ID" value="ATI43564.1"/>
    <property type="molecule type" value="Genomic_DNA"/>
</dbReference>